<dbReference type="EMBL" id="CAJFCV020000005">
    <property type="protein sequence ID" value="CAG9123537.1"/>
    <property type="molecule type" value="Genomic_DNA"/>
</dbReference>
<dbReference type="Proteomes" id="UP000095284">
    <property type="component" value="Unplaced"/>
</dbReference>
<organism evidence="3 5">
    <name type="scientific">Bursaphelenchus xylophilus</name>
    <name type="common">Pinewood nematode worm</name>
    <name type="synonym">Aphelenchoides xylophilus</name>
    <dbReference type="NCBI Taxonomy" id="6326"/>
    <lineage>
        <taxon>Eukaryota</taxon>
        <taxon>Metazoa</taxon>
        <taxon>Ecdysozoa</taxon>
        <taxon>Nematoda</taxon>
        <taxon>Chromadorea</taxon>
        <taxon>Rhabditida</taxon>
        <taxon>Tylenchina</taxon>
        <taxon>Tylenchomorpha</taxon>
        <taxon>Aphelenchoidea</taxon>
        <taxon>Aphelenchoididae</taxon>
        <taxon>Bursaphelenchus</taxon>
    </lineage>
</organism>
<dbReference type="Proteomes" id="UP000659654">
    <property type="component" value="Unassembled WGS sequence"/>
</dbReference>
<protein>
    <submittedName>
        <fullName evidence="2">(pine wood nematode) hypothetical protein</fullName>
    </submittedName>
</protein>
<feature type="region of interest" description="Disordered" evidence="1">
    <location>
        <begin position="52"/>
        <end position="124"/>
    </location>
</feature>
<feature type="region of interest" description="Disordered" evidence="1">
    <location>
        <begin position="249"/>
        <end position="277"/>
    </location>
</feature>
<dbReference type="Proteomes" id="UP000582659">
    <property type="component" value="Unassembled WGS sequence"/>
</dbReference>
<evidence type="ECO:0000313" key="4">
    <source>
        <dbReference type="Proteomes" id="UP000659654"/>
    </source>
</evidence>
<evidence type="ECO:0000256" key="1">
    <source>
        <dbReference type="SAM" id="MobiDB-lite"/>
    </source>
</evidence>
<dbReference type="EMBL" id="CAJFDI010000005">
    <property type="protein sequence ID" value="CAD5231938.1"/>
    <property type="molecule type" value="Genomic_DNA"/>
</dbReference>
<feature type="compositionally biased region" description="Basic and acidic residues" evidence="1">
    <location>
        <begin position="76"/>
        <end position="85"/>
    </location>
</feature>
<feature type="compositionally biased region" description="Pro residues" evidence="1">
    <location>
        <begin position="252"/>
        <end position="277"/>
    </location>
</feature>
<dbReference type="AlphaFoldDB" id="A0A1I7RRQ9"/>
<name>A0A1I7RRQ9_BURXY</name>
<sequence>MSKKTSPEEELEKQYREYKAQFEKWREANRGSEGSEGYIQYVKQFEKWERDVEARRRSVRAKSEQERRQQALQEQQKQHNEEEAAAKYAEQQKSYMAMHQKAMLEEERQRQQRQNPAQAQGHADETIKRGPHIQAEPQPLFSTQNVQRSALWGPDGADFPPTDPMSIRWGIRAAPPNFKVMYEPPPSNVPINPSWYLMKKMEDQGLFYGYNVNLNGVPEISSEGIPPSLFNAVKDGPEGTILPITTSGGQAFPPPMNRSLNVPPPPTDFSVPPPGLV</sequence>
<accession>A0A1I7RRQ9</accession>
<reference evidence="2" key="2">
    <citation type="submission" date="2020-09" db="EMBL/GenBank/DDBJ databases">
        <authorList>
            <person name="Kikuchi T."/>
        </authorList>
    </citation>
    <scope>NUCLEOTIDE SEQUENCE</scope>
    <source>
        <strain evidence="2">Ka4C1</strain>
    </source>
</reference>
<dbReference type="SMR" id="A0A1I7RRQ9"/>
<keyword evidence="4" id="KW-1185">Reference proteome</keyword>
<dbReference type="WBParaSite" id="BXY_0340600.1">
    <property type="protein sequence ID" value="BXY_0340600.1"/>
    <property type="gene ID" value="BXY_0340600"/>
</dbReference>
<proteinExistence type="predicted"/>
<feature type="compositionally biased region" description="Basic and acidic residues" evidence="1">
    <location>
        <begin position="52"/>
        <end position="69"/>
    </location>
</feature>
<gene>
    <name evidence="2" type="ORF">BXYJ_LOCUS12029</name>
</gene>
<dbReference type="eggNOG" id="ENOG502S8RF">
    <property type="taxonomic scope" value="Eukaryota"/>
</dbReference>
<evidence type="ECO:0000313" key="2">
    <source>
        <dbReference type="EMBL" id="CAD5231938.1"/>
    </source>
</evidence>
<evidence type="ECO:0000313" key="5">
    <source>
        <dbReference type="WBParaSite" id="BXY_0340600.1"/>
    </source>
</evidence>
<dbReference type="OrthoDB" id="5860800at2759"/>
<evidence type="ECO:0000313" key="3">
    <source>
        <dbReference type="Proteomes" id="UP000095284"/>
    </source>
</evidence>
<reference evidence="5" key="1">
    <citation type="submission" date="2016-11" db="UniProtKB">
        <authorList>
            <consortium name="WormBaseParasite"/>
        </authorList>
    </citation>
    <scope>IDENTIFICATION</scope>
</reference>